<sequence>MRTITDQAIKCLLKDARSAGPTPIYLVYRYEYTRFKVSTGQSIAPDLWDTTNGRARTDVKNRAVLRDNETINAHLDRQRSALRTVLNRLQLAGVPITNDLIKQYFDKEVGRKEKKVAVQDAKESFTAYIVRFVEEAKAGKRLNAKEAKYAPYTLAGYMKLKRILENYQAATGNPIDYDAYTLAYYDAFKLWLTNRGLTLNYVGTLLKDLKVMLKQSHHDGMHENTIYQHPKFKKLVEDVDNVYLTDDELTALFTLNLSANARLDRVRDLFLIGAYTGLRFSDFSDLRPENITHNGRILTRKALKTNGRVSIPLNPNVLSILAKYDGVPPRTITNQKMNDYIKELCRLAGIVEKVEVSRTVGGSRQTRYLDKCELVTTHTARRSFATNAYLAGVPTVAIMKCTGHKSETVFLRYIKISPEQNALLLLNHPHFGGIHDTQNSQIIPMNKVA</sequence>
<keyword evidence="2" id="KW-0238">DNA-binding</keyword>
<dbReference type="STRING" id="1185876.BN8_05184"/>
<dbReference type="InterPro" id="IPR002104">
    <property type="entry name" value="Integrase_catalytic"/>
</dbReference>
<evidence type="ECO:0000313" key="5">
    <source>
        <dbReference type="EMBL" id="CCH55887.1"/>
    </source>
</evidence>
<protein>
    <submittedName>
        <fullName evidence="5">Integrase family protein</fullName>
    </submittedName>
</protein>
<dbReference type="Proteomes" id="UP000009309">
    <property type="component" value="Unassembled WGS sequence"/>
</dbReference>
<evidence type="ECO:0000256" key="2">
    <source>
        <dbReference type="ARBA" id="ARBA00023125"/>
    </source>
</evidence>
<gene>
    <name evidence="5" type="ORF">BN8_05184</name>
</gene>
<dbReference type="PANTHER" id="PTHR30349:SF64">
    <property type="entry name" value="PROPHAGE INTEGRASE INTD-RELATED"/>
    <property type="match status" value="1"/>
</dbReference>
<dbReference type="Gene3D" id="1.10.150.130">
    <property type="match status" value="1"/>
</dbReference>
<dbReference type="GO" id="GO:0003677">
    <property type="term" value="F:DNA binding"/>
    <property type="evidence" value="ECO:0007669"/>
    <property type="project" value="UniProtKB-KW"/>
</dbReference>
<name>I2GPQ9_9BACT</name>
<keyword evidence="3" id="KW-0233">DNA recombination</keyword>
<comment type="similarity">
    <text evidence="1">Belongs to the 'phage' integrase family.</text>
</comment>
<dbReference type="CDD" id="cd01185">
    <property type="entry name" value="INTN1_C_like"/>
    <property type="match status" value="1"/>
</dbReference>
<dbReference type="GO" id="GO:0006310">
    <property type="term" value="P:DNA recombination"/>
    <property type="evidence" value="ECO:0007669"/>
    <property type="project" value="UniProtKB-KW"/>
</dbReference>
<organism evidence="5 6">
    <name type="scientific">Fibrisoma limi BUZ 3</name>
    <dbReference type="NCBI Taxonomy" id="1185876"/>
    <lineage>
        <taxon>Bacteria</taxon>
        <taxon>Pseudomonadati</taxon>
        <taxon>Bacteroidota</taxon>
        <taxon>Cytophagia</taxon>
        <taxon>Cytophagales</taxon>
        <taxon>Spirosomataceae</taxon>
        <taxon>Fibrisoma</taxon>
    </lineage>
</organism>
<dbReference type="AlphaFoldDB" id="I2GPQ9"/>
<dbReference type="OrthoDB" id="1493636at2"/>
<keyword evidence="6" id="KW-1185">Reference proteome</keyword>
<dbReference type="Gene3D" id="1.10.443.10">
    <property type="entry name" value="Intergrase catalytic core"/>
    <property type="match status" value="1"/>
</dbReference>
<evidence type="ECO:0000259" key="4">
    <source>
        <dbReference type="PROSITE" id="PS51898"/>
    </source>
</evidence>
<dbReference type="GO" id="GO:0015074">
    <property type="term" value="P:DNA integration"/>
    <property type="evidence" value="ECO:0007669"/>
    <property type="project" value="InterPro"/>
</dbReference>
<dbReference type="InterPro" id="IPR010998">
    <property type="entry name" value="Integrase_recombinase_N"/>
</dbReference>
<dbReference type="InterPro" id="IPR011010">
    <property type="entry name" value="DNA_brk_join_enz"/>
</dbReference>
<dbReference type="Pfam" id="PF00589">
    <property type="entry name" value="Phage_integrase"/>
    <property type="match status" value="1"/>
</dbReference>
<dbReference type="EMBL" id="CAIT01000009">
    <property type="protein sequence ID" value="CCH55887.1"/>
    <property type="molecule type" value="Genomic_DNA"/>
</dbReference>
<accession>I2GPQ9</accession>
<reference evidence="5 6" key="1">
    <citation type="journal article" date="2012" name="J. Bacteriol.">
        <title>Genome Sequence of the Filamentous Bacterium Fibrisoma limi BUZ 3T.</title>
        <authorList>
            <person name="Filippini M."/>
            <person name="Qi W."/>
            <person name="Jaenicke S."/>
            <person name="Goesmann A."/>
            <person name="Smits T.H."/>
            <person name="Bagheri H.C."/>
        </authorList>
    </citation>
    <scope>NUCLEOTIDE SEQUENCE [LARGE SCALE GENOMIC DNA]</scope>
    <source>
        <strain evidence="6">BUZ 3T</strain>
    </source>
</reference>
<dbReference type="eggNOG" id="COG0582">
    <property type="taxonomic scope" value="Bacteria"/>
</dbReference>
<evidence type="ECO:0000256" key="1">
    <source>
        <dbReference type="ARBA" id="ARBA00008857"/>
    </source>
</evidence>
<dbReference type="PANTHER" id="PTHR30349">
    <property type="entry name" value="PHAGE INTEGRASE-RELATED"/>
    <property type="match status" value="1"/>
</dbReference>
<evidence type="ECO:0000313" key="6">
    <source>
        <dbReference type="Proteomes" id="UP000009309"/>
    </source>
</evidence>
<proteinExistence type="inferred from homology"/>
<comment type="caution">
    <text evidence="5">The sequence shown here is derived from an EMBL/GenBank/DDBJ whole genome shotgun (WGS) entry which is preliminary data.</text>
</comment>
<dbReference type="InterPro" id="IPR013762">
    <property type="entry name" value="Integrase-like_cat_sf"/>
</dbReference>
<feature type="domain" description="Tyr recombinase" evidence="4">
    <location>
        <begin position="239"/>
        <end position="426"/>
    </location>
</feature>
<dbReference type="InterPro" id="IPR035386">
    <property type="entry name" value="Arm-DNA-bind_5"/>
</dbReference>
<dbReference type="SUPFAM" id="SSF56349">
    <property type="entry name" value="DNA breaking-rejoining enzymes"/>
    <property type="match status" value="1"/>
</dbReference>
<dbReference type="InterPro" id="IPR050090">
    <property type="entry name" value="Tyrosine_recombinase_XerCD"/>
</dbReference>
<dbReference type="PROSITE" id="PS51898">
    <property type="entry name" value="TYR_RECOMBINASE"/>
    <property type="match status" value="1"/>
</dbReference>
<dbReference type="Pfam" id="PF17293">
    <property type="entry name" value="Arm-DNA-bind_5"/>
    <property type="match status" value="1"/>
</dbReference>
<dbReference type="RefSeq" id="WP_009284452.1">
    <property type="nucleotide sequence ID" value="NZ_CAIT01000009.1"/>
</dbReference>
<evidence type="ECO:0000256" key="3">
    <source>
        <dbReference type="ARBA" id="ARBA00023172"/>
    </source>
</evidence>